<dbReference type="GO" id="GO:0003989">
    <property type="term" value="F:acetyl-CoA carboxylase activity"/>
    <property type="evidence" value="ECO:0007669"/>
    <property type="project" value="InterPro"/>
</dbReference>
<dbReference type="GO" id="GO:0016740">
    <property type="term" value="F:transferase activity"/>
    <property type="evidence" value="ECO:0007669"/>
    <property type="project" value="UniProtKB-KW"/>
</dbReference>
<dbReference type="InterPro" id="IPR029045">
    <property type="entry name" value="ClpP/crotonase-like_dom_sf"/>
</dbReference>
<evidence type="ECO:0000256" key="1">
    <source>
        <dbReference type="ARBA" id="ARBA00011842"/>
    </source>
</evidence>
<evidence type="ECO:0000313" key="7">
    <source>
        <dbReference type="Proteomes" id="UP000054558"/>
    </source>
</evidence>
<dbReference type="Gene3D" id="3.90.226.10">
    <property type="entry name" value="2-enoyl-CoA Hydratase, Chain A, domain 1"/>
    <property type="match status" value="1"/>
</dbReference>
<keyword evidence="3" id="KW-0863">Zinc-finger</keyword>
<evidence type="ECO:0000313" key="6">
    <source>
        <dbReference type="EMBL" id="GAQ85768.1"/>
    </source>
</evidence>
<dbReference type="STRING" id="105231.A0A1Y1ICG7"/>
<dbReference type="InterPro" id="IPR011762">
    <property type="entry name" value="COA_CT_N"/>
</dbReference>
<dbReference type="GO" id="GO:0009317">
    <property type="term" value="C:acetyl-CoA carboxylase complex"/>
    <property type="evidence" value="ECO:0007669"/>
    <property type="project" value="InterPro"/>
</dbReference>
<dbReference type="OrthoDB" id="10053020at2759"/>
<name>A0A1Y1ICG7_KLENI</name>
<dbReference type="InterPro" id="IPR034733">
    <property type="entry name" value="AcCoA_carboxyl_beta"/>
</dbReference>
<sequence>MASALQTLAGSSLRSICTGLDRFASEFTPQQHSGYQARCALLYSGKDGDRVRLFRRSRLASVGRLRAVDGSGQTGDAENGMPKDLVRSLIPKASSAPKDPSAGLWVQCESCQAMLYVKILKQNKRICDQCGSHLPMSSTERIDLLIDPGTWAPLDENMMSKDTLGFVDEENYCDRLIEYQNRTGMTDAVQTGTGKLYGVPVALGVMDFQFMGGSMGSVVGEKLTRLIEHAIHLKLPLIIVCASGGARMQEGTLSLMQMAKISSALHIHQTKMGLLYIAVLTSPTTGGVTASFGMLGDLILAEPESYIAFAGKRVIEQTLNQEVPEGFQSAESLFKHGLLDMIVPRPIMKGVLGELLQLYSLAPKRRKEAAIPYPVISH</sequence>
<dbReference type="Pfam" id="PF01039">
    <property type="entry name" value="Carboxyl_trans"/>
    <property type="match status" value="1"/>
</dbReference>
<evidence type="ECO:0000256" key="3">
    <source>
        <dbReference type="ARBA" id="ARBA00022771"/>
    </source>
</evidence>
<protein>
    <submittedName>
        <fullName evidence="6">Acetyl-CoA carboxylase beta subunit</fullName>
    </submittedName>
</protein>
<dbReference type="PROSITE" id="PS50980">
    <property type="entry name" value="COA_CT_NTER"/>
    <property type="match status" value="1"/>
</dbReference>
<keyword evidence="3" id="KW-0479">Metal-binding</keyword>
<keyword evidence="2" id="KW-0808">Transferase</keyword>
<gene>
    <name evidence="6" type="ORF">KFL_002540010</name>
</gene>
<dbReference type="AlphaFoldDB" id="A0A1Y1ICG7"/>
<keyword evidence="7" id="KW-1185">Reference proteome</keyword>
<dbReference type="GO" id="GO:0008270">
    <property type="term" value="F:zinc ion binding"/>
    <property type="evidence" value="ECO:0007669"/>
    <property type="project" value="UniProtKB-KW"/>
</dbReference>
<dbReference type="GO" id="GO:0006633">
    <property type="term" value="P:fatty acid biosynthetic process"/>
    <property type="evidence" value="ECO:0000318"/>
    <property type="project" value="GO_Central"/>
</dbReference>
<dbReference type="PANTHER" id="PTHR42995">
    <property type="entry name" value="ACETYL-COENZYME A CARBOXYLASE CARBOXYL TRANSFERASE SUBUNIT BETA, CHLOROPLASTIC"/>
    <property type="match status" value="1"/>
</dbReference>
<dbReference type="NCBIfam" id="TIGR00515">
    <property type="entry name" value="accD"/>
    <property type="match status" value="1"/>
</dbReference>
<reference evidence="6 7" key="1">
    <citation type="journal article" date="2014" name="Nat. Commun.">
        <title>Klebsormidium flaccidum genome reveals primary factors for plant terrestrial adaptation.</title>
        <authorList>
            <person name="Hori K."/>
            <person name="Maruyama F."/>
            <person name="Fujisawa T."/>
            <person name="Togashi T."/>
            <person name="Yamamoto N."/>
            <person name="Seo M."/>
            <person name="Sato S."/>
            <person name="Yamada T."/>
            <person name="Mori H."/>
            <person name="Tajima N."/>
            <person name="Moriyama T."/>
            <person name="Ikeuchi M."/>
            <person name="Watanabe M."/>
            <person name="Wada H."/>
            <person name="Kobayashi K."/>
            <person name="Saito M."/>
            <person name="Masuda T."/>
            <person name="Sasaki-Sekimoto Y."/>
            <person name="Mashiguchi K."/>
            <person name="Awai K."/>
            <person name="Shimojima M."/>
            <person name="Masuda S."/>
            <person name="Iwai M."/>
            <person name="Nobusawa T."/>
            <person name="Narise T."/>
            <person name="Kondo S."/>
            <person name="Saito H."/>
            <person name="Sato R."/>
            <person name="Murakawa M."/>
            <person name="Ihara Y."/>
            <person name="Oshima-Yamada Y."/>
            <person name="Ohtaka K."/>
            <person name="Satoh M."/>
            <person name="Sonobe K."/>
            <person name="Ishii M."/>
            <person name="Ohtani R."/>
            <person name="Kanamori-Sato M."/>
            <person name="Honoki R."/>
            <person name="Miyazaki D."/>
            <person name="Mochizuki H."/>
            <person name="Umetsu J."/>
            <person name="Higashi K."/>
            <person name="Shibata D."/>
            <person name="Kamiya Y."/>
            <person name="Sato N."/>
            <person name="Nakamura Y."/>
            <person name="Tabata S."/>
            <person name="Ida S."/>
            <person name="Kurokawa K."/>
            <person name="Ohta H."/>
        </authorList>
    </citation>
    <scope>NUCLEOTIDE SEQUENCE [LARGE SCALE GENOMIC DNA]</scope>
    <source>
        <strain evidence="6 7">NIES-2285</strain>
    </source>
</reference>
<dbReference type="PANTHER" id="PTHR42995:SF5">
    <property type="entry name" value="ACETYL-COENZYME A CARBOXYLASE CARBOXYL TRANSFERASE SUBUNIT BETA, CHLOROPLASTIC"/>
    <property type="match status" value="1"/>
</dbReference>
<proteinExistence type="inferred from homology"/>
<dbReference type="Proteomes" id="UP000054558">
    <property type="component" value="Unassembled WGS sequence"/>
</dbReference>
<accession>A0A1Y1ICG7</accession>
<feature type="domain" description="CoA carboxyltransferase N-terminal" evidence="5">
    <location>
        <begin position="104"/>
        <end position="374"/>
    </location>
</feature>
<comment type="subunit">
    <text evidence="1">Acetyl-CoA carboxylase is a heterohexamer composed of biotin carboxyl carrier protein, biotin carboxylase and 2 subunits each of ACCase subunit alpha and ACCase plastid-coded subunit beta (accD).</text>
</comment>
<evidence type="ECO:0000256" key="2">
    <source>
        <dbReference type="ARBA" id="ARBA00022679"/>
    </source>
</evidence>
<organism evidence="6 7">
    <name type="scientific">Klebsormidium nitens</name>
    <name type="common">Green alga</name>
    <name type="synonym">Ulothrix nitens</name>
    <dbReference type="NCBI Taxonomy" id="105231"/>
    <lineage>
        <taxon>Eukaryota</taxon>
        <taxon>Viridiplantae</taxon>
        <taxon>Streptophyta</taxon>
        <taxon>Klebsormidiophyceae</taxon>
        <taxon>Klebsormidiales</taxon>
        <taxon>Klebsormidiaceae</taxon>
        <taxon>Klebsormidium</taxon>
    </lineage>
</organism>
<dbReference type="HAMAP" id="MF_01395">
    <property type="entry name" value="AcetylCoA_CT_beta"/>
    <property type="match status" value="1"/>
</dbReference>
<keyword evidence="4" id="KW-0862">Zinc</keyword>
<dbReference type="InterPro" id="IPR000438">
    <property type="entry name" value="Acetyl_CoA_COase_Trfase_b_su"/>
</dbReference>
<dbReference type="PRINTS" id="PR01070">
    <property type="entry name" value="ACCCTRFRASEB"/>
</dbReference>
<dbReference type="OMA" id="MSHYPAS"/>
<dbReference type="EMBL" id="DF237203">
    <property type="protein sequence ID" value="GAQ85768.1"/>
    <property type="molecule type" value="Genomic_DNA"/>
</dbReference>
<evidence type="ECO:0000256" key="4">
    <source>
        <dbReference type="ARBA" id="ARBA00022833"/>
    </source>
</evidence>
<dbReference type="SUPFAM" id="SSF52096">
    <property type="entry name" value="ClpP/crotonase"/>
    <property type="match status" value="1"/>
</dbReference>
<evidence type="ECO:0000259" key="5">
    <source>
        <dbReference type="PROSITE" id="PS50980"/>
    </source>
</evidence>